<dbReference type="InterPro" id="IPR005324">
    <property type="entry name" value="Ribosomal_uS5_C"/>
</dbReference>
<evidence type="ECO:0000256" key="1">
    <source>
        <dbReference type="ARBA" id="ARBA00008945"/>
    </source>
</evidence>
<evidence type="ECO:0000256" key="8">
    <source>
        <dbReference type="HAMAP-Rule" id="MF_01307"/>
    </source>
</evidence>
<organism evidence="11 12">
    <name type="scientific">Cuniculiplasma divulgatum</name>
    <dbReference type="NCBI Taxonomy" id="1673428"/>
    <lineage>
        <taxon>Archaea</taxon>
        <taxon>Methanobacteriati</taxon>
        <taxon>Thermoplasmatota</taxon>
        <taxon>Thermoplasmata</taxon>
        <taxon>Thermoplasmatales</taxon>
        <taxon>Cuniculiplasmataceae</taxon>
        <taxon>Cuniculiplasma</taxon>
    </lineage>
</organism>
<proteinExistence type="inferred from homology"/>
<dbReference type="PROSITE" id="PS00585">
    <property type="entry name" value="RIBOSOMAL_S5"/>
    <property type="match status" value="1"/>
</dbReference>
<dbReference type="InterPro" id="IPR013810">
    <property type="entry name" value="Ribosomal_uS5_N"/>
</dbReference>
<dbReference type="GO" id="GO:0003735">
    <property type="term" value="F:structural constituent of ribosome"/>
    <property type="evidence" value="ECO:0007669"/>
    <property type="project" value="UniProtKB-UniRule"/>
</dbReference>
<gene>
    <name evidence="8" type="primary">rps5</name>
    <name evidence="11" type="ORF">CSP5_1559</name>
</gene>
<comment type="similarity">
    <text evidence="1 8 9">Belongs to the universal ribosomal protein uS5 family.</text>
</comment>
<name>A0A1N5VYP7_9ARCH</name>
<accession>A0A1N5VYP7</accession>
<evidence type="ECO:0000256" key="6">
    <source>
        <dbReference type="ARBA" id="ARBA00025844"/>
    </source>
</evidence>
<dbReference type="PANTHER" id="PTHR13718:SF4">
    <property type="entry name" value="40S RIBOSOMAL PROTEIN S2"/>
    <property type="match status" value="1"/>
</dbReference>
<keyword evidence="5 8" id="KW-0687">Ribonucleoprotein</keyword>
<dbReference type="Gene3D" id="3.30.160.20">
    <property type="match status" value="1"/>
</dbReference>
<dbReference type="EMBL" id="LT671858">
    <property type="protein sequence ID" value="SIM77640.1"/>
    <property type="molecule type" value="Genomic_DNA"/>
</dbReference>
<sequence length="220" mass="23791">MEGEQWTPKTELGKLVASGEIKSMSEALKMKLPLREYQIVDILMPDLKDEIIYIERAQRMTDSGRRMNYSITAVVGNEDGFVGLGRGKAKEAAPAIRKAINNAKLNIVEIRRGCGSWECGCGRAHTVPFQVTGHVGSVTVRIKPSPQGVGRATGDVAKTILRMAGIEDAWGFAKGHTKTTVNYAEATFAALKQTIEMRINPSIALSTPIYKGSVANAGSN</sequence>
<dbReference type="GO" id="GO:0022627">
    <property type="term" value="C:cytosolic small ribosomal subunit"/>
    <property type="evidence" value="ECO:0007669"/>
    <property type="project" value="TreeGrafter"/>
</dbReference>
<dbReference type="Proteomes" id="UP000195607">
    <property type="component" value="Chromosome I"/>
</dbReference>
<dbReference type="InterPro" id="IPR047866">
    <property type="entry name" value="Ribosomal_uS5_arc"/>
</dbReference>
<dbReference type="GO" id="GO:0019843">
    <property type="term" value="F:rRNA binding"/>
    <property type="evidence" value="ECO:0007669"/>
    <property type="project" value="UniProtKB-UniRule"/>
</dbReference>
<dbReference type="NCBIfam" id="TIGR01020">
    <property type="entry name" value="uS5_euk_arch"/>
    <property type="match status" value="1"/>
</dbReference>
<evidence type="ECO:0000256" key="4">
    <source>
        <dbReference type="ARBA" id="ARBA00022980"/>
    </source>
</evidence>
<evidence type="ECO:0000259" key="10">
    <source>
        <dbReference type="PROSITE" id="PS50881"/>
    </source>
</evidence>
<keyword evidence="4 8" id="KW-0689">Ribosomal protein</keyword>
<dbReference type="FunFam" id="3.30.230.10:FF:000004">
    <property type="entry name" value="40S ribosomal protein S2"/>
    <property type="match status" value="1"/>
</dbReference>
<dbReference type="GeneID" id="41588800"/>
<comment type="domain">
    <text evidence="8">The N-terminal domain interacts with the head of the 30S subunit; the C-terminal domain interacts with the body and contacts protein S4. The interaction surface between S4 and S5 is involved in control of translational fidelity.</text>
</comment>
<dbReference type="InterPro" id="IPR005711">
    <property type="entry name" value="Ribosomal_uS5_euk/arc"/>
</dbReference>
<dbReference type="PROSITE" id="PS50881">
    <property type="entry name" value="S5_DSRBD"/>
    <property type="match status" value="1"/>
</dbReference>
<reference evidence="11 12" key="1">
    <citation type="submission" date="2016-04" db="EMBL/GenBank/DDBJ databases">
        <authorList>
            <person name="Evans L.H."/>
            <person name="Alamgir A."/>
            <person name="Owens N."/>
            <person name="Weber N.D."/>
            <person name="Virtaneva K."/>
            <person name="Barbian K."/>
            <person name="Babar A."/>
            <person name="Rosenke K."/>
        </authorList>
    </citation>
    <scope>NUCLEOTIDE SEQUENCE [LARGE SCALE GENOMIC DNA]</scope>
    <source>
        <strain evidence="12">S5(T) (JCM 30642 \VKM B-2941)</strain>
    </source>
</reference>
<dbReference type="AlphaFoldDB" id="A0A1N5VYP7"/>
<keyword evidence="2 8" id="KW-0699">rRNA-binding</keyword>
<feature type="domain" description="S5 DRBM" evidence="10">
    <location>
        <begin position="47"/>
        <end position="110"/>
    </location>
</feature>
<evidence type="ECO:0000256" key="3">
    <source>
        <dbReference type="ARBA" id="ARBA00022884"/>
    </source>
</evidence>
<dbReference type="Gene3D" id="3.30.230.10">
    <property type="match status" value="1"/>
</dbReference>
<evidence type="ECO:0000256" key="2">
    <source>
        <dbReference type="ARBA" id="ARBA00022730"/>
    </source>
</evidence>
<protein>
    <recommendedName>
        <fullName evidence="7 8">Small ribosomal subunit protein uS5</fullName>
    </recommendedName>
</protein>
<comment type="function">
    <text evidence="8">With S4 and S12 plays an important role in translational accuracy.</text>
</comment>
<dbReference type="SUPFAM" id="SSF54768">
    <property type="entry name" value="dsRNA-binding domain-like"/>
    <property type="match status" value="1"/>
</dbReference>
<evidence type="ECO:0000256" key="9">
    <source>
        <dbReference type="RuleBase" id="RU003823"/>
    </source>
</evidence>
<keyword evidence="3 8" id="KW-0694">RNA-binding</keyword>
<comment type="subunit">
    <text evidence="6 8">Part of the 30S ribosomal subunit. Contacts protein S4.</text>
</comment>
<dbReference type="SUPFAM" id="SSF54211">
    <property type="entry name" value="Ribosomal protein S5 domain 2-like"/>
    <property type="match status" value="1"/>
</dbReference>
<dbReference type="InterPro" id="IPR014721">
    <property type="entry name" value="Ribsml_uS5_D2-typ_fold_subgr"/>
</dbReference>
<evidence type="ECO:0000313" key="12">
    <source>
        <dbReference type="Proteomes" id="UP000195607"/>
    </source>
</evidence>
<dbReference type="GO" id="GO:0006412">
    <property type="term" value="P:translation"/>
    <property type="evidence" value="ECO:0007669"/>
    <property type="project" value="UniProtKB-UniRule"/>
</dbReference>
<evidence type="ECO:0000313" key="11">
    <source>
        <dbReference type="EMBL" id="SIM77640.1"/>
    </source>
</evidence>
<dbReference type="PANTHER" id="PTHR13718">
    <property type="entry name" value="RIBOSOMAL S SUBUNIT"/>
    <property type="match status" value="1"/>
</dbReference>
<dbReference type="NCBIfam" id="NF003125">
    <property type="entry name" value="PRK04044.1"/>
    <property type="match status" value="1"/>
</dbReference>
<evidence type="ECO:0000256" key="7">
    <source>
        <dbReference type="ARBA" id="ARBA00035255"/>
    </source>
</evidence>
<dbReference type="RefSeq" id="WP_148690014.1">
    <property type="nucleotide sequence ID" value="NZ_LT671858.1"/>
</dbReference>
<dbReference type="Pfam" id="PF03719">
    <property type="entry name" value="Ribosomal_S5_C"/>
    <property type="match status" value="1"/>
</dbReference>
<dbReference type="InterPro" id="IPR018192">
    <property type="entry name" value="Ribosomal_uS5_N_CS"/>
</dbReference>
<dbReference type="InterPro" id="IPR020568">
    <property type="entry name" value="Ribosomal_Su5_D2-typ_SF"/>
</dbReference>
<dbReference type="InterPro" id="IPR000851">
    <property type="entry name" value="Ribosomal_uS5"/>
</dbReference>
<dbReference type="HAMAP" id="MF_01307_A">
    <property type="entry name" value="Ribosomal_uS5_A"/>
    <property type="match status" value="1"/>
</dbReference>
<dbReference type="Pfam" id="PF00333">
    <property type="entry name" value="Ribosomal_S5"/>
    <property type="match status" value="1"/>
</dbReference>
<evidence type="ECO:0000256" key="5">
    <source>
        <dbReference type="ARBA" id="ARBA00023274"/>
    </source>
</evidence>